<sequence>MEHATKLLKKKKKTMSELLLKNKMFAKNVAHLLEMCSTTLQNSFSLQLLPRKVSLEKKKAKPVRRHVGVNKKGSIHGNESELHHAISASPKVVMAPEVVHAEELKQERRHSFSGTLEELRKLHAKEKAKARAKANAAANAINESQNANANVETKCIRICKKFHCQAKWLEIFARFESVQIGTGDEQQSRKSAMTKPEKEGDDISQFNLETMYNECRRVIQSVLLFFLHVASEAPTRNRHLEKLLPLIVEYQEELFFADLIHILTKLLGDVARYGGSDKIHLTQAKERLAKHCLNVWECVLTYQSHFLSRSLSKEPELFEKLRTISTERDLARAQTTLETIFGKQWQDRWVQEKNMLRAKVESQQQQLEHEHEQLESYRNQLKCIHKNVAYGNGHTILKELQSIEHAKLLSREHQFYYQNLFCRNKWFELIVLKLKFQSPLWLQLPRWPWDEVWLVDSIEGPHRMRK</sequence>
<protein>
    <submittedName>
        <fullName evidence="2">Uncharacterized protein</fullName>
    </submittedName>
</protein>
<comment type="caution">
    <text evidence="2">The sequence shown here is derived from an EMBL/GenBank/DDBJ whole genome shotgun (WGS) entry which is preliminary data.</text>
</comment>
<feature type="coiled-coil region" evidence="1">
    <location>
        <begin position="127"/>
        <end position="154"/>
    </location>
</feature>
<keyword evidence="3" id="KW-1185">Reference proteome</keyword>
<feature type="non-terminal residue" evidence="2">
    <location>
        <position position="466"/>
    </location>
</feature>
<gene>
    <name evidence="2" type="ORF">RFI_17777</name>
</gene>
<dbReference type="AlphaFoldDB" id="X6N0N8"/>
<evidence type="ECO:0000313" key="3">
    <source>
        <dbReference type="Proteomes" id="UP000023152"/>
    </source>
</evidence>
<proteinExistence type="predicted"/>
<accession>X6N0N8</accession>
<evidence type="ECO:0000313" key="2">
    <source>
        <dbReference type="EMBL" id="ETO19453.1"/>
    </source>
</evidence>
<dbReference type="EMBL" id="ASPP01013660">
    <property type="protein sequence ID" value="ETO19453.1"/>
    <property type="molecule type" value="Genomic_DNA"/>
</dbReference>
<feature type="coiled-coil region" evidence="1">
    <location>
        <begin position="350"/>
        <end position="387"/>
    </location>
</feature>
<reference evidence="2 3" key="1">
    <citation type="journal article" date="2013" name="Curr. Biol.">
        <title>The Genome of the Foraminiferan Reticulomyxa filosa.</title>
        <authorList>
            <person name="Glockner G."/>
            <person name="Hulsmann N."/>
            <person name="Schleicher M."/>
            <person name="Noegel A.A."/>
            <person name="Eichinger L."/>
            <person name="Gallinger C."/>
            <person name="Pawlowski J."/>
            <person name="Sierra R."/>
            <person name="Euteneuer U."/>
            <person name="Pillet L."/>
            <person name="Moustafa A."/>
            <person name="Platzer M."/>
            <person name="Groth M."/>
            <person name="Szafranski K."/>
            <person name="Schliwa M."/>
        </authorList>
    </citation>
    <scope>NUCLEOTIDE SEQUENCE [LARGE SCALE GENOMIC DNA]</scope>
</reference>
<keyword evidence="1" id="KW-0175">Coiled coil</keyword>
<organism evidence="2 3">
    <name type="scientific">Reticulomyxa filosa</name>
    <dbReference type="NCBI Taxonomy" id="46433"/>
    <lineage>
        <taxon>Eukaryota</taxon>
        <taxon>Sar</taxon>
        <taxon>Rhizaria</taxon>
        <taxon>Retaria</taxon>
        <taxon>Foraminifera</taxon>
        <taxon>Monothalamids</taxon>
        <taxon>Reticulomyxidae</taxon>
        <taxon>Reticulomyxa</taxon>
    </lineage>
</organism>
<dbReference type="Proteomes" id="UP000023152">
    <property type="component" value="Unassembled WGS sequence"/>
</dbReference>
<evidence type="ECO:0000256" key="1">
    <source>
        <dbReference type="SAM" id="Coils"/>
    </source>
</evidence>
<name>X6N0N8_RETFI</name>